<evidence type="ECO:0000313" key="6">
    <source>
        <dbReference type="EMBL" id="TAJ44805.1"/>
    </source>
</evidence>
<dbReference type="Proteomes" id="UP000292580">
    <property type="component" value="Unassembled WGS sequence"/>
</dbReference>
<evidence type="ECO:0000256" key="1">
    <source>
        <dbReference type="ARBA" id="ARBA00005417"/>
    </source>
</evidence>
<dbReference type="PROSITE" id="PS50893">
    <property type="entry name" value="ABC_TRANSPORTER_2"/>
    <property type="match status" value="1"/>
</dbReference>
<dbReference type="SMART" id="SM00382">
    <property type="entry name" value="AAA"/>
    <property type="match status" value="1"/>
</dbReference>
<keyword evidence="3" id="KW-0547">Nucleotide-binding</keyword>
<dbReference type="EMBL" id="PGCL01000002">
    <property type="protein sequence ID" value="TAJ44805.1"/>
    <property type="molecule type" value="Genomic_DNA"/>
</dbReference>
<evidence type="ECO:0000259" key="5">
    <source>
        <dbReference type="PROSITE" id="PS50893"/>
    </source>
</evidence>
<keyword evidence="4 6" id="KW-0067">ATP-binding</keyword>
<evidence type="ECO:0000256" key="2">
    <source>
        <dbReference type="ARBA" id="ARBA00022448"/>
    </source>
</evidence>
<name>A0A483CQ44_9EURY</name>
<feature type="domain" description="ABC transporter" evidence="5">
    <location>
        <begin position="16"/>
        <end position="255"/>
    </location>
</feature>
<sequence>MTATPAHHPISRPPLLDFANITVIRGDAPILDSISVTIPDGEHVAILGPNGSGKSSFIRTITREYYPLIQEGRRYRIMGRDVWDVGDLRSLLGIVSDDLQHTFTREITGRDTILSGFFSSVGLFRHEITVAMEERTDEILAFLEIDHLQDRPMTSLSTGERRRFLIGRALVHNPHALIMDEPTTSLDLHALHTFRTTLQKIARSGTGVIMVTHSLHDIIPEISRVILMKGGRFCFDGPKQDALTDQRIGDLFEVSVRIREENGWYYASGY</sequence>
<comment type="similarity">
    <text evidence="1">Belongs to the ABC transporter superfamily.</text>
</comment>
<proteinExistence type="inferred from homology"/>
<accession>A0A483CQ44</accession>
<dbReference type="PANTHER" id="PTHR42734">
    <property type="entry name" value="METAL TRANSPORT SYSTEM ATP-BINDING PROTEIN TM_0124-RELATED"/>
    <property type="match status" value="1"/>
</dbReference>
<dbReference type="OrthoDB" id="10909at2157"/>
<gene>
    <name evidence="6" type="ORF">CUJ86_05805</name>
</gene>
<evidence type="ECO:0000313" key="7">
    <source>
        <dbReference type="Proteomes" id="UP000292580"/>
    </source>
</evidence>
<dbReference type="InterPro" id="IPR027417">
    <property type="entry name" value="P-loop_NTPase"/>
</dbReference>
<keyword evidence="2" id="KW-0813">Transport</keyword>
<dbReference type="PANTHER" id="PTHR42734:SF17">
    <property type="entry name" value="METAL TRANSPORT SYSTEM ATP-BINDING PROTEIN TM_0124-RELATED"/>
    <property type="match status" value="1"/>
</dbReference>
<evidence type="ECO:0000256" key="3">
    <source>
        <dbReference type="ARBA" id="ARBA00022741"/>
    </source>
</evidence>
<dbReference type="InterPro" id="IPR050153">
    <property type="entry name" value="Metal_Ion_Import_ABC"/>
</dbReference>
<dbReference type="GO" id="GO:0005524">
    <property type="term" value="F:ATP binding"/>
    <property type="evidence" value="ECO:0007669"/>
    <property type="project" value="UniProtKB-KW"/>
</dbReference>
<dbReference type="AlphaFoldDB" id="A0A483CQ44"/>
<dbReference type="InterPro" id="IPR003439">
    <property type="entry name" value="ABC_transporter-like_ATP-bd"/>
</dbReference>
<protein>
    <submittedName>
        <fullName evidence="6">Molybdenum ABC transporter ATP-binding protein</fullName>
    </submittedName>
</protein>
<organism evidence="6 7">
    <name type="scientific">Methanofollis fontis</name>
    <dbReference type="NCBI Taxonomy" id="2052832"/>
    <lineage>
        <taxon>Archaea</taxon>
        <taxon>Methanobacteriati</taxon>
        <taxon>Methanobacteriota</taxon>
        <taxon>Stenosarchaea group</taxon>
        <taxon>Methanomicrobia</taxon>
        <taxon>Methanomicrobiales</taxon>
        <taxon>Methanomicrobiaceae</taxon>
        <taxon>Methanofollis</taxon>
    </lineage>
</organism>
<reference evidence="6 7" key="1">
    <citation type="submission" date="2017-11" db="EMBL/GenBank/DDBJ databases">
        <title>Isolation and Characterization of Methanofollis Species from Methane Seep Offshore SW Taiwan.</title>
        <authorList>
            <person name="Teng N.-H."/>
            <person name="Lai M.-C."/>
            <person name="Chen S.-C."/>
        </authorList>
    </citation>
    <scope>NUCLEOTIDE SEQUENCE [LARGE SCALE GENOMIC DNA]</scope>
    <source>
        <strain evidence="6 7">FWC-SCC2</strain>
    </source>
</reference>
<dbReference type="Pfam" id="PF00005">
    <property type="entry name" value="ABC_tran"/>
    <property type="match status" value="1"/>
</dbReference>
<dbReference type="RefSeq" id="WP_130646613.1">
    <property type="nucleotide sequence ID" value="NZ_PGCL01000002.1"/>
</dbReference>
<dbReference type="SUPFAM" id="SSF52540">
    <property type="entry name" value="P-loop containing nucleoside triphosphate hydrolases"/>
    <property type="match status" value="1"/>
</dbReference>
<evidence type="ECO:0000256" key="4">
    <source>
        <dbReference type="ARBA" id="ARBA00022840"/>
    </source>
</evidence>
<dbReference type="GO" id="GO:0016887">
    <property type="term" value="F:ATP hydrolysis activity"/>
    <property type="evidence" value="ECO:0007669"/>
    <property type="project" value="InterPro"/>
</dbReference>
<dbReference type="InterPro" id="IPR003593">
    <property type="entry name" value="AAA+_ATPase"/>
</dbReference>
<dbReference type="Gene3D" id="3.40.50.300">
    <property type="entry name" value="P-loop containing nucleotide triphosphate hydrolases"/>
    <property type="match status" value="1"/>
</dbReference>
<comment type="caution">
    <text evidence="6">The sequence shown here is derived from an EMBL/GenBank/DDBJ whole genome shotgun (WGS) entry which is preliminary data.</text>
</comment>
<keyword evidence="7" id="KW-1185">Reference proteome</keyword>